<protein>
    <submittedName>
        <fullName evidence="1">Uncharacterized protein</fullName>
    </submittedName>
</protein>
<organism evidence="1 2">
    <name type="scientific">Vespula pensylvanica</name>
    <name type="common">Western yellow jacket</name>
    <name type="synonym">Wasp</name>
    <dbReference type="NCBI Taxonomy" id="30213"/>
    <lineage>
        <taxon>Eukaryota</taxon>
        <taxon>Metazoa</taxon>
        <taxon>Ecdysozoa</taxon>
        <taxon>Arthropoda</taxon>
        <taxon>Hexapoda</taxon>
        <taxon>Insecta</taxon>
        <taxon>Pterygota</taxon>
        <taxon>Neoptera</taxon>
        <taxon>Endopterygota</taxon>
        <taxon>Hymenoptera</taxon>
        <taxon>Apocrita</taxon>
        <taxon>Aculeata</taxon>
        <taxon>Vespoidea</taxon>
        <taxon>Vespidae</taxon>
        <taxon>Vespinae</taxon>
        <taxon>Vespula</taxon>
    </lineage>
</organism>
<evidence type="ECO:0000313" key="2">
    <source>
        <dbReference type="Proteomes" id="UP000600918"/>
    </source>
</evidence>
<proteinExistence type="predicted"/>
<comment type="caution">
    <text evidence="1">The sequence shown here is derived from an EMBL/GenBank/DDBJ whole genome shotgun (WGS) entry which is preliminary data.</text>
</comment>
<reference evidence="1" key="1">
    <citation type="journal article" date="2020" name="G3 (Bethesda)">
        <title>High-Quality Assemblies for Three Invasive Social Wasps from the &lt;i&gt;Vespula&lt;/i&gt; Genus.</title>
        <authorList>
            <person name="Harrop T.W.R."/>
            <person name="Guhlin J."/>
            <person name="McLaughlin G.M."/>
            <person name="Permina E."/>
            <person name="Stockwell P."/>
            <person name="Gilligan J."/>
            <person name="Le Lec M.F."/>
            <person name="Gruber M.A.M."/>
            <person name="Quinn O."/>
            <person name="Lovegrove M."/>
            <person name="Duncan E.J."/>
            <person name="Remnant E.J."/>
            <person name="Van Eeckhoven J."/>
            <person name="Graham B."/>
            <person name="Knapp R.A."/>
            <person name="Langford K.W."/>
            <person name="Kronenberg Z."/>
            <person name="Press M.O."/>
            <person name="Eacker S.M."/>
            <person name="Wilson-Rankin E.E."/>
            <person name="Purcell J."/>
            <person name="Lester P.J."/>
            <person name="Dearden P.K."/>
        </authorList>
    </citation>
    <scope>NUCLEOTIDE SEQUENCE</scope>
    <source>
        <strain evidence="1">Volc-1</strain>
    </source>
</reference>
<keyword evidence="2" id="KW-1185">Reference proteome</keyword>
<accession>A0A834P7M3</accession>
<name>A0A834P7M3_VESPE</name>
<gene>
    <name evidence="1" type="ORF">H0235_004651</name>
</gene>
<sequence length="84" mass="9510">MEIAESESYTKLRGTLERQIRFYVKDNEKYASSGEKLVEKEVVQERGALRSPGVREISSANSVGRKMFVAEIRGMTSGPHCFPR</sequence>
<dbReference type="EMBL" id="JACSDY010000003">
    <property type="protein sequence ID" value="KAF7431727.1"/>
    <property type="molecule type" value="Genomic_DNA"/>
</dbReference>
<dbReference type="AlphaFoldDB" id="A0A834P7M3"/>
<dbReference type="Proteomes" id="UP000600918">
    <property type="component" value="Unassembled WGS sequence"/>
</dbReference>
<evidence type="ECO:0000313" key="1">
    <source>
        <dbReference type="EMBL" id="KAF7431727.1"/>
    </source>
</evidence>